<organism evidence="10 11">
    <name type="scientific">Desulfocicer vacuolatum DSM 3385</name>
    <dbReference type="NCBI Taxonomy" id="1121400"/>
    <lineage>
        <taxon>Bacteria</taxon>
        <taxon>Pseudomonadati</taxon>
        <taxon>Thermodesulfobacteriota</taxon>
        <taxon>Desulfobacteria</taxon>
        <taxon>Desulfobacterales</taxon>
        <taxon>Desulfobacteraceae</taxon>
        <taxon>Desulfocicer</taxon>
    </lineage>
</organism>
<dbReference type="InterPro" id="IPR008927">
    <property type="entry name" value="6-PGluconate_DH-like_C_sf"/>
</dbReference>
<keyword evidence="5" id="KW-0520">NAD</keyword>
<keyword evidence="4" id="KW-0560">Oxidoreductase</keyword>
<dbReference type="Pfam" id="PF00378">
    <property type="entry name" value="ECH_1"/>
    <property type="match status" value="1"/>
</dbReference>
<dbReference type="SUPFAM" id="SSF51735">
    <property type="entry name" value="NAD(P)-binding Rossmann-fold domains"/>
    <property type="match status" value="1"/>
</dbReference>
<accession>A0A1W2CQC0</accession>
<name>A0A1W2CQC0_9BACT</name>
<dbReference type="EMBL" id="FWXY01000013">
    <property type="protein sequence ID" value="SMC87455.1"/>
    <property type="molecule type" value="Genomic_DNA"/>
</dbReference>
<keyword evidence="6" id="KW-0443">Lipid metabolism</keyword>
<evidence type="ECO:0000256" key="2">
    <source>
        <dbReference type="ARBA" id="ARBA00022832"/>
    </source>
</evidence>
<evidence type="ECO:0000256" key="4">
    <source>
        <dbReference type="ARBA" id="ARBA00023002"/>
    </source>
</evidence>
<evidence type="ECO:0000313" key="10">
    <source>
        <dbReference type="EMBL" id="SMC87455.1"/>
    </source>
</evidence>
<dbReference type="UniPathway" id="UPA00659"/>
<dbReference type="CDD" id="cd06558">
    <property type="entry name" value="crotonase-like"/>
    <property type="match status" value="1"/>
</dbReference>
<dbReference type="STRING" id="1121400.SAMN02746065_11366"/>
<keyword evidence="11" id="KW-1185">Reference proteome</keyword>
<evidence type="ECO:0000256" key="1">
    <source>
        <dbReference type="ARBA" id="ARBA00005005"/>
    </source>
</evidence>
<proteinExistence type="predicted"/>
<feature type="domain" description="3-hydroxyacyl-CoA dehydrogenase NAD binding" evidence="9">
    <location>
        <begin position="7"/>
        <end position="198"/>
    </location>
</feature>
<evidence type="ECO:0000256" key="6">
    <source>
        <dbReference type="ARBA" id="ARBA00023098"/>
    </source>
</evidence>
<dbReference type="InterPro" id="IPR001753">
    <property type="entry name" value="Enoyl-CoA_hydra/iso"/>
</dbReference>
<protein>
    <submittedName>
        <fullName evidence="10">3-hydroxyacyl-CoA dehydrogenase</fullName>
    </submittedName>
</protein>
<dbReference type="SUPFAM" id="SSF52096">
    <property type="entry name" value="ClpP/crotonase"/>
    <property type="match status" value="1"/>
</dbReference>
<evidence type="ECO:0000259" key="9">
    <source>
        <dbReference type="Pfam" id="PF02737"/>
    </source>
</evidence>
<dbReference type="Proteomes" id="UP000192418">
    <property type="component" value="Unassembled WGS sequence"/>
</dbReference>
<dbReference type="Pfam" id="PF00725">
    <property type="entry name" value="3HCDH"/>
    <property type="match status" value="1"/>
</dbReference>
<evidence type="ECO:0000313" key="11">
    <source>
        <dbReference type="Proteomes" id="UP000192418"/>
    </source>
</evidence>
<dbReference type="InterPro" id="IPR006108">
    <property type="entry name" value="3HC_DH_C"/>
</dbReference>
<keyword evidence="3" id="KW-0442">Lipid degradation</keyword>
<reference evidence="10 11" key="1">
    <citation type="submission" date="2017-04" db="EMBL/GenBank/DDBJ databases">
        <authorList>
            <person name="Afonso C.L."/>
            <person name="Miller P.J."/>
            <person name="Scott M.A."/>
            <person name="Spackman E."/>
            <person name="Goraichik I."/>
            <person name="Dimitrov K.M."/>
            <person name="Suarez D.L."/>
            <person name="Swayne D.E."/>
        </authorList>
    </citation>
    <scope>NUCLEOTIDE SEQUENCE [LARGE SCALE GENOMIC DNA]</scope>
    <source>
        <strain evidence="10 11">DSM 3385</strain>
    </source>
</reference>
<evidence type="ECO:0000259" key="8">
    <source>
        <dbReference type="Pfam" id="PF00725"/>
    </source>
</evidence>
<evidence type="ECO:0000256" key="3">
    <source>
        <dbReference type="ARBA" id="ARBA00022963"/>
    </source>
</evidence>
<feature type="domain" description="3-hydroxyacyl-CoA dehydrogenase C-terminal" evidence="8">
    <location>
        <begin position="202"/>
        <end position="301"/>
    </location>
</feature>
<dbReference type="Gene3D" id="3.90.226.10">
    <property type="entry name" value="2-enoyl-CoA Hydratase, Chain A, domain 1"/>
    <property type="match status" value="1"/>
</dbReference>
<dbReference type="OrthoDB" id="5389341at2"/>
<dbReference type="Pfam" id="PF02737">
    <property type="entry name" value="3HCDH_N"/>
    <property type="match status" value="1"/>
</dbReference>
<sequence length="802" mass="87259">MSRKIRKAAVIGSGIMGGGIAALLAGAGVDVLLLDIVPFDLTDEEKKDPTARNRMVKAGMDAALASFPSLFMTKKDATLIKIGNLDDDFDKLAECDWIVEVVVENLKIKQDLFGRIEGVRKPGAIISSNTSGIPLKDMSQGLSSDFKQHFLGTHFFNPVRYMHLLELIPGEETLPEVLNFIAGFGEKNLGKGIVWAKDTPNFVGNRIGVHGIGAVMSSMLEDGLSIPEVDALFGPALGRPKTAIFKTTDLVGLDTMAHVCQNSYDLCPDDEQRDAFVVPEFVKQMIDKKLLGNKTKAGFYKTDLTPEWKKVRKVLNPATLEYEDLIRPTFPCLDAAKKLPTLPEKIKCVLTGDDKGAKFAWKMAVKSFQYAANRIPEISDTVIEIDNSMKWGYNFEMGPFEMWDTYGVAEAVERMKAEGYDVPENVAAMLAAGHTCFYKLEQGKNYFYDFASAAYKVVPMSDTMVSLAAARGNDKVVQENSSASLIDIGDGVFCLEFHTKMNALNAEIIDSIDGALDYVDANGAGLVIGNQAGGMPGAFSAGADLSLVSRLAHDKKYAELTTFLERAQTGIQKAKYAPFPVVAAPYGMTLGGGCETCLGADRIVAHAELYMGLVEIGVGLLPAGGGCMNIWKKFIDALPAGVAKDTDLAKLFIPAFMNVAMAKVSMSAAEARANGFLGLADRIVFNRDNLVGEAKKEVLKMVDDAYAPPMKKPLRVMGNAAQGMINAEIYNMLNGKFMSEYDAFLAKRIAYVMSGGEANKNSMLPEEAILKLERDTFVDLVKEEKSLARIDHMLKTGKPLRN</sequence>
<keyword evidence="2" id="KW-0276">Fatty acid metabolism</keyword>
<dbReference type="Gene3D" id="1.10.1040.50">
    <property type="match status" value="1"/>
</dbReference>
<gene>
    <name evidence="10" type="ORF">SAMN02746065_11366</name>
</gene>
<comment type="catalytic activity">
    <reaction evidence="7">
        <text>a (3S)-3-hydroxyacyl-CoA + NAD(+) = a 3-oxoacyl-CoA + NADH + H(+)</text>
        <dbReference type="Rhea" id="RHEA:22432"/>
        <dbReference type="ChEBI" id="CHEBI:15378"/>
        <dbReference type="ChEBI" id="CHEBI:57318"/>
        <dbReference type="ChEBI" id="CHEBI:57540"/>
        <dbReference type="ChEBI" id="CHEBI:57945"/>
        <dbReference type="ChEBI" id="CHEBI:90726"/>
        <dbReference type="EC" id="1.1.1.35"/>
    </reaction>
</comment>
<evidence type="ECO:0000256" key="7">
    <source>
        <dbReference type="ARBA" id="ARBA00049556"/>
    </source>
</evidence>
<dbReference type="RefSeq" id="WP_084069811.1">
    <property type="nucleotide sequence ID" value="NZ_FWXY01000013.1"/>
</dbReference>
<dbReference type="GO" id="GO:0006635">
    <property type="term" value="P:fatty acid beta-oxidation"/>
    <property type="evidence" value="ECO:0007669"/>
    <property type="project" value="UniProtKB-UniPathway"/>
</dbReference>
<dbReference type="InterPro" id="IPR006176">
    <property type="entry name" value="3-OHacyl-CoA_DH_NAD-bd"/>
</dbReference>
<dbReference type="SUPFAM" id="SSF48179">
    <property type="entry name" value="6-phosphogluconate dehydrogenase C-terminal domain-like"/>
    <property type="match status" value="2"/>
</dbReference>
<dbReference type="InterPro" id="IPR029045">
    <property type="entry name" value="ClpP/crotonase-like_dom_sf"/>
</dbReference>
<dbReference type="GO" id="GO:0003857">
    <property type="term" value="F:(3S)-3-hydroxyacyl-CoA dehydrogenase (NAD+) activity"/>
    <property type="evidence" value="ECO:0007669"/>
    <property type="project" value="UniProtKB-EC"/>
</dbReference>
<dbReference type="AlphaFoldDB" id="A0A1W2CQC0"/>
<dbReference type="Gene3D" id="3.40.50.720">
    <property type="entry name" value="NAD(P)-binding Rossmann-like Domain"/>
    <property type="match status" value="1"/>
</dbReference>
<dbReference type="PANTHER" id="PTHR48075:SF7">
    <property type="entry name" value="3-HYDROXYACYL-COA DEHYDROGENASE-RELATED"/>
    <property type="match status" value="1"/>
</dbReference>
<dbReference type="PANTHER" id="PTHR48075">
    <property type="entry name" value="3-HYDROXYACYL-COA DEHYDROGENASE FAMILY PROTEIN"/>
    <property type="match status" value="1"/>
</dbReference>
<evidence type="ECO:0000256" key="5">
    <source>
        <dbReference type="ARBA" id="ARBA00023027"/>
    </source>
</evidence>
<comment type="pathway">
    <text evidence="1">Lipid metabolism; fatty acid beta-oxidation.</text>
</comment>
<dbReference type="InterPro" id="IPR036291">
    <property type="entry name" value="NAD(P)-bd_dom_sf"/>
</dbReference>
<dbReference type="GO" id="GO:0070403">
    <property type="term" value="F:NAD+ binding"/>
    <property type="evidence" value="ECO:0007669"/>
    <property type="project" value="InterPro"/>
</dbReference>